<protein>
    <submittedName>
        <fullName evidence="1">Uncharacterized protein</fullName>
    </submittedName>
</protein>
<name>A0A127K3A6_9RHOO</name>
<dbReference type="Proteomes" id="UP000036902">
    <property type="component" value="Chromosome"/>
</dbReference>
<proteinExistence type="predicted"/>
<dbReference type="EMBL" id="CP014646">
    <property type="protein sequence ID" value="AMO36438.1"/>
    <property type="molecule type" value="Genomic_DNA"/>
</dbReference>
<gene>
    <name evidence="1" type="ORF">AC731_005510</name>
</gene>
<sequence length="66" mass="7805">MSETVQDHYIEGDFEVLLDDAEANAGNDWEEQFVADMKERYRQYGRRMFISAAQRSQLERIADDED</sequence>
<dbReference type="KEGG" id="thu:AC731_005510"/>
<organism evidence="1 2">
    <name type="scientific">Thauera humireducens</name>
    <dbReference type="NCBI Taxonomy" id="1134435"/>
    <lineage>
        <taxon>Bacteria</taxon>
        <taxon>Pseudomonadati</taxon>
        <taxon>Pseudomonadota</taxon>
        <taxon>Betaproteobacteria</taxon>
        <taxon>Rhodocyclales</taxon>
        <taxon>Zoogloeaceae</taxon>
        <taxon>Thauera</taxon>
    </lineage>
</organism>
<reference evidence="2" key="1">
    <citation type="submission" date="2016-03" db="EMBL/GenBank/DDBJ databases">
        <authorList>
            <person name="Ma C."/>
            <person name="Zhou S."/>
            <person name="Yang G."/>
        </authorList>
    </citation>
    <scope>NUCLEOTIDE SEQUENCE [LARGE SCALE GENOMIC DNA]</scope>
    <source>
        <strain evidence="2">SgZ-1</strain>
    </source>
</reference>
<accession>A0A127K3A6</accession>
<keyword evidence="2" id="KW-1185">Reference proteome</keyword>
<dbReference type="RefSeq" id="WP_048703857.1">
    <property type="nucleotide sequence ID" value="NZ_CP014646.1"/>
</dbReference>
<evidence type="ECO:0000313" key="2">
    <source>
        <dbReference type="Proteomes" id="UP000036902"/>
    </source>
</evidence>
<dbReference type="AlphaFoldDB" id="A0A127K3A6"/>
<evidence type="ECO:0000313" key="1">
    <source>
        <dbReference type="EMBL" id="AMO36438.1"/>
    </source>
</evidence>
<dbReference type="STRING" id="1134435.AC731_005510"/>